<dbReference type="GO" id="GO:0003700">
    <property type="term" value="F:DNA-binding transcription factor activity"/>
    <property type="evidence" value="ECO:0007669"/>
    <property type="project" value="TreeGrafter"/>
</dbReference>
<sequence length="349" mass="36843">MSPVSPKKRPTIADIAEAAGVSKGAVSYALNGKPGVSEGTRARILEIAARMGWHPSSAARALSDGRAGAIGLVVDRPAWVLGIEPFFMRLISGVEAGLAATGTALLLQVSEDAGAGEEAYRRWWGERRVDGVLLVDLREPDPRPDLLAELGLPAVAVGHTGRVSGVPSVWIDDATAVRETLSYLAALGHREIARVAGPPHFVHTRERGEAFEAAAGDLGLGGVTCVYTDYSGEDGARATRRLLSSAQRPTAIVYDNDVMAVAALGVTQEMGVRVPVDLSLVAWDDSELCRLVHPALTAVSRQVPEYGHRAAEMLLAHIRGERVADVLLEPPVLVPRGSTAPVPPVVRPA</sequence>
<evidence type="ECO:0000256" key="1">
    <source>
        <dbReference type="ARBA" id="ARBA00023015"/>
    </source>
</evidence>
<dbReference type="Gene3D" id="1.10.260.40">
    <property type="entry name" value="lambda repressor-like DNA-binding domains"/>
    <property type="match status" value="1"/>
</dbReference>
<dbReference type="Proteomes" id="UP000595703">
    <property type="component" value="Chromosome"/>
</dbReference>
<dbReference type="CDD" id="cd06267">
    <property type="entry name" value="PBP1_LacI_sugar_binding-like"/>
    <property type="match status" value="1"/>
</dbReference>
<dbReference type="Pfam" id="PF00356">
    <property type="entry name" value="LacI"/>
    <property type="match status" value="1"/>
</dbReference>
<keyword evidence="1" id="KW-0805">Transcription regulation</keyword>
<dbReference type="RefSeq" id="WP_202237520.1">
    <property type="nucleotide sequence ID" value="NZ_AP018365.1"/>
</dbReference>
<name>A0A7U3UZS5_9ACTN</name>
<dbReference type="Pfam" id="PF13377">
    <property type="entry name" value="Peripla_BP_3"/>
    <property type="match status" value="1"/>
</dbReference>
<evidence type="ECO:0000256" key="3">
    <source>
        <dbReference type="ARBA" id="ARBA00023163"/>
    </source>
</evidence>
<keyword evidence="6" id="KW-1185">Reference proteome</keyword>
<evidence type="ECO:0000259" key="4">
    <source>
        <dbReference type="PROSITE" id="PS50932"/>
    </source>
</evidence>
<dbReference type="GO" id="GO:0000976">
    <property type="term" value="F:transcription cis-regulatory region binding"/>
    <property type="evidence" value="ECO:0007669"/>
    <property type="project" value="TreeGrafter"/>
</dbReference>
<dbReference type="EMBL" id="AP018365">
    <property type="protein sequence ID" value="BBB01612.1"/>
    <property type="molecule type" value="Genomic_DNA"/>
</dbReference>
<dbReference type="PROSITE" id="PS00356">
    <property type="entry name" value="HTH_LACI_1"/>
    <property type="match status" value="1"/>
</dbReference>
<organism evidence="5 6">
    <name type="scientific">Actinacidiphila reveromycinica</name>
    <dbReference type="NCBI Taxonomy" id="659352"/>
    <lineage>
        <taxon>Bacteria</taxon>
        <taxon>Bacillati</taxon>
        <taxon>Actinomycetota</taxon>
        <taxon>Actinomycetes</taxon>
        <taxon>Kitasatosporales</taxon>
        <taxon>Streptomycetaceae</taxon>
        <taxon>Actinacidiphila</taxon>
    </lineage>
</organism>
<keyword evidence="2" id="KW-0238">DNA-binding</keyword>
<dbReference type="SMART" id="SM00354">
    <property type="entry name" value="HTH_LACI"/>
    <property type="match status" value="1"/>
</dbReference>
<dbReference type="SUPFAM" id="SSF53822">
    <property type="entry name" value="Periplasmic binding protein-like I"/>
    <property type="match status" value="1"/>
</dbReference>
<dbReference type="Gene3D" id="3.40.50.2300">
    <property type="match status" value="2"/>
</dbReference>
<dbReference type="PANTHER" id="PTHR30146:SF155">
    <property type="entry name" value="ALANINE RACEMASE"/>
    <property type="match status" value="1"/>
</dbReference>
<evidence type="ECO:0000256" key="2">
    <source>
        <dbReference type="ARBA" id="ARBA00023125"/>
    </source>
</evidence>
<evidence type="ECO:0000313" key="6">
    <source>
        <dbReference type="Proteomes" id="UP000595703"/>
    </source>
</evidence>
<dbReference type="InterPro" id="IPR046335">
    <property type="entry name" value="LacI/GalR-like_sensor"/>
</dbReference>
<dbReference type="AlphaFoldDB" id="A0A7U3UZS5"/>
<protein>
    <submittedName>
        <fullName evidence="5">Putative LacI family transcriptional regulator</fullName>
    </submittedName>
</protein>
<dbReference type="InterPro" id="IPR028082">
    <property type="entry name" value="Peripla_BP_I"/>
</dbReference>
<dbReference type="InterPro" id="IPR010982">
    <property type="entry name" value="Lambda_DNA-bd_dom_sf"/>
</dbReference>
<dbReference type="PANTHER" id="PTHR30146">
    <property type="entry name" value="LACI-RELATED TRANSCRIPTIONAL REPRESSOR"/>
    <property type="match status" value="1"/>
</dbReference>
<keyword evidence="3" id="KW-0804">Transcription</keyword>
<proteinExistence type="predicted"/>
<dbReference type="CDD" id="cd01392">
    <property type="entry name" value="HTH_LacI"/>
    <property type="match status" value="1"/>
</dbReference>
<accession>A0A7U3UZS5</accession>
<reference evidence="5 6" key="2">
    <citation type="journal article" date="2011" name="J. Antibiot.">
        <title>Furaquinocins I and J: novel polyketide isoprenoid hybrid compounds from Streptomyces reveromyceticus SN-593.</title>
        <authorList>
            <person name="Panthee S."/>
            <person name="Takahashi S."/>
            <person name="Takagi H."/>
            <person name="Nogawa T."/>
            <person name="Oowada E."/>
            <person name="Uramoto M."/>
            <person name="Osada H."/>
        </authorList>
    </citation>
    <scope>NUCLEOTIDE SEQUENCE [LARGE SCALE GENOMIC DNA]</scope>
    <source>
        <strain evidence="5 6">SN-593</strain>
    </source>
</reference>
<dbReference type="PROSITE" id="PS50932">
    <property type="entry name" value="HTH_LACI_2"/>
    <property type="match status" value="1"/>
</dbReference>
<gene>
    <name evidence="5" type="ORF">RVR_9106</name>
</gene>
<evidence type="ECO:0000313" key="5">
    <source>
        <dbReference type="EMBL" id="BBB01612.1"/>
    </source>
</evidence>
<dbReference type="KEGG" id="arev:RVR_9106"/>
<reference evidence="5 6" key="4">
    <citation type="journal article" date="2020" name="Sci. Rep.">
        <title>beta-carboline chemical signals induce reveromycin production through a LuxR family regulator in Streptomyces sp. SN-593.</title>
        <authorList>
            <person name="Panthee S."/>
            <person name="Kito N."/>
            <person name="Hayashi T."/>
            <person name="Shimizu T."/>
            <person name="Ishikawa J."/>
            <person name="Hamamoto H."/>
            <person name="Osada H."/>
            <person name="Takahashi S."/>
        </authorList>
    </citation>
    <scope>NUCLEOTIDE SEQUENCE [LARGE SCALE GENOMIC DNA]</scope>
    <source>
        <strain evidence="5 6">SN-593</strain>
    </source>
</reference>
<feature type="domain" description="HTH lacI-type" evidence="4">
    <location>
        <begin position="10"/>
        <end position="64"/>
    </location>
</feature>
<reference evidence="5 6" key="3">
    <citation type="journal article" date="2011" name="Nat. Chem. Biol.">
        <title>Reveromycin A biosynthesis uses RevG and RevJ for stereospecific spiroacetal formation.</title>
        <authorList>
            <person name="Takahashi S."/>
            <person name="Toyoda A."/>
            <person name="Sekiyama Y."/>
            <person name="Takagi H."/>
            <person name="Nogawa T."/>
            <person name="Uramoto M."/>
            <person name="Suzuki R."/>
            <person name="Koshino H."/>
            <person name="Kumano T."/>
            <person name="Panthee S."/>
            <person name="Dairi T."/>
            <person name="Ishikawa J."/>
            <person name="Ikeda H."/>
            <person name="Sakaki Y."/>
            <person name="Osada H."/>
        </authorList>
    </citation>
    <scope>NUCLEOTIDE SEQUENCE [LARGE SCALE GENOMIC DNA]</scope>
    <source>
        <strain evidence="5 6">SN-593</strain>
    </source>
</reference>
<dbReference type="InterPro" id="IPR000843">
    <property type="entry name" value="HTH_LacI"/>
</dbReference>
<reference evidence="5 6" key="1">
    <citation type="journal article" date="2010" name="J. Bacteriol.">
        <title>Biochemical characterization of a novel indole prenyltransferase from Streptomyces sp. SN-593.</title>
        <authorList>
            <person name="Takahashi S."/>
            <person name="Takagi H."/>
            <person name="Toyoda A."/>
            <person name="Uramoto M."/>
            <person name="Nogawa T."/>
            <person name="Ueki M."/>
            <person name="Sakaki Y."/>
            <person name="Osada H."/>
        </authorList>
    </citation>
    <scope>NUCLEOTIDE SEQUENCE [LARGE SCALE GENOMIC DNA]</scope>
    <source>
        <strain evidence="5 6">SN-593</strain>
    </source>
</reference>
<dbReference type="SUPFAM" id="SSF47413">
    <property type="entry name" value="lambda repressor-like DNA-binding domains"/>
    <property type="match status" value="1"/>
</dbReference>